<proteinExistence type="inferred from homology"/>
<keyword evidence="2" id="KW-0479">Metal-binding</keyword>
<dbReference type="InterPro" id="IPR013087">
    <property type="entry name" value="Znf_C2H2_type"/>
</dbReference>
<dbReference type="PROSITE" id="PS50157">
    <property type="entry name" value="ZINC_FINGER_C2H2_2"/>
    <property type="match status" value="2"/>
</dbReference>
<feature type="region of interest" description="Disordered" evidence="3">
    <location>
        <begin position="309"/>
        <end position="350"/>
    </location>
</feature>
<evidence type="ECO:0000259" key="4">
    <source>
        <dbReference type="PROSITE" id="PS50157"/>
    </source>
</evidence>
<feature type="domain" description="C2H2-type" evidence="4">
    <location>
        <begin position="253"/>
        <end position="282"/>
    </location>
</feature>
<dbReference type="InterPro" id="IPR036236">
    <property type="entry name" value="Znf_C2H2_sf"/>
</dbReference>
<dbReference type="Pfam" id="PF00096">
    <property type="entry name" value="zf-C2H2"/>
    <property type="match status" value="1"/>
</dbReference>
<keyword evidence="2" id="KW-0585">Phenylalanine catabolism</keyword>
<feature type="domain" description="C2H2-type" evidence="4">
    <location>
        <begin position="353"/>
        <end position="380"/>
    </location>
</feature>
<dbReference type="Pfam" id="PF12874">
    <property type="entry name" value="zf-met"/>
    <property type="match status" value="1"/>
</dbReference>
<evidence type="ECO:0000256" key="3">
    <source>
        <dbReference type="SAM" id="MobiDB-lite"/>
    </source>
</evidence>
<dbReference type="GO" id="GO:1902000">
    <property type="term" value="P:homogentisate catabolic process"/>
    <property type="evidence" value="ECO:0007669"/>
    <property type="project" value="TreeGrafter"/>
</dbReference>
<comment type="caution">
    <text evidence="5">The sequence shown here is derived from an EMBL/GenBank/DDBJ whole genome shotgun (WGS) entry which is preliminary data.</text>
</comment>
<dbReference type="InterPro" id="IPR005959">
    <property type="entry name" value="Fumarylacetoacetase"/>
</dbReference>
<dbReference type="AlphaFoldDB" id="A0A368F7R8"/>
<keyword evidence="1" id="KW-0863">Zinc-finger</keyword>
<evidence type="ECO:0000313" key="5">
    <source>
        <dbReference type="EMBL" id="RCN28143.1"/>
    </source>
</evidence>
<evidence type="ECO:0000313" key="6">
    <source>
        <dbReference type="Proteomes" id="UP000252519"/>
    </source>
</evidence>
<dbReference type="EMBL" id="JOJR01002993">
    <property type="protein sequence ID" value="RCN28143.1"/>
    <property type="molecule type" value="Genomic_DNA"/>
</dbReference>
<sequence>MKLETLKRLPEDSLSLITKRDNGACLNGVDTTDCEKARKSLYEIVETIRAENQRASMQMAAAVVTCAPKPAPQTVNDGLECREQLAASPAPVAVAQKKLVEPILNGQRSEVEENLQQPRPLTEPATTATVVDANNLPRNRCDPTVRSNSTNPPRPFGFDLISLLQERSTSSRESNNIRAVQEVVAELREDNEAERSTCSSPVLRILNSNGHAASPLMPQGTKCQICGVNADSPIELQVHLYSDHISIRDGKDLKCPKRHCDKVYPNKESLRLHIIAHYQQRVDATPEAREDDSVSSVTSVLASRLAEDVADARGSPMSDASDGSWPSPASVEVSRAGTASENKKSQDEEQMSLPCTLCNKTFNDAVSLQQHWFGHVSSRIHVCQVIYITNYQLCLF</sequence>
<keyword evidence="5" id="KW-0966">Cell projection</keyword>
<dbReference type="STRING" id="29170.A0A368F7R8"/>
<keyword evidence="5" id="KW-0282">Flagellum</keyword>
<reference evidence="5 6" key="1">
    <citation type="submission" date="2014-10" db="EMBL/GenBank/DDBJ databases">
        <title>Draft genome of the hookworm Ancylostoma caninum.</title>
        <authorList>
            <person name="Mitreva M."/>
        </authorList>
    </citation>
    <scope>NUCLEOTIDE SEQUENCE [LARGE SCALE GENOMIC DNA]</scope>
    <source>
        <strain evidence="5 6">Baltimore</strain>
    </source>
</reference>
<keyword evidence="2" id="KW-0378">Hydrolase</keyword>
<dbReference type="Gene3D" id="3.30.160.60">
    <property type="entry name" value="Classic Zinc Finger"/>
    <property type="match status" value="1"/>
</dbReference>
<name>A0A368F7R8_ANCCA</name>
<dbReference type="EC" id="3.7.1.2" evidence="2"/>
<comment type="similarity">
    <text evidence="2">Belongs to the FAH family.</text>
</comment>
<dbReference type="OrthoDB" id="10042249at2759"/>
<keyword evidence="1" id="KW-0862">Zinc</keyword>
<dbReference type="GO" id="GO:0006559">
    <property type="term" value="P:L-phenylalanine catabolic process"/>
    <property type="evidence" value="ECO:0007669"/>
    <property type="project" value="UniProtKB-UniRule"/>
</dbReference>
<dbReference type="SUPFAM" id="SSF57667">
    <property type="entry name" value="beta-beta-alpha zinc fingers"/>
    <property type="match status" value="1"/>
</dbReference>
<dbReference type="SMART" id="SM00355">
    <property type="entry name" value="ZnF_C2H2"/>
    <property type="match status" value="3"/>
</dbReference>
<keyword evidence="2" id="KW-0828">Tyrosine catabolism</keyword>
<comment type="pathway">
    <text evidence="2">Amino-acid degradation; L-phenylalanine degradation; acetoacetate and fumarate from L-phenylalanine: step 6/6.</text>
</comment>
<comment type="cofactor">
    <cofactor evidence="2">
        <name>Mg(2+)</name>
        <dbReference type="ChEBI" id="CHEBI:18420"/>
    </cofactor>
    <cofactor evidence="2">
        <name>Ca(2+)</name>
        <dbReference type="ChEBI" id="CHEBI:29108"/>
    </cofactor>
</comment>
<dbReference type="GO" id="GO:0004334">
    <property type="term" value="F:fumarylacetoacetase activity"/>
    <property type="evidence" value="ECO:0007669"/>
    <property type="project" value="UniProtKB-UniRule"/>
</dbReference>
<evidence type="ECO:0000256" key="2">
    <source>
        <dbReference type="RuleBase" id="RU366008"/>
    </source>
</evidence>
<dbReference type="PROSITE" id="PS00028">
    <property type="entry name" value="ZINC_FINGER_C2H2_1"/>
    <property type="match status" value="2"/>
</dbReference>
<dbReference type="Proteomes" id="UP000252519">
    <property type="component" value="Unassembled WGS sequence"/>
</dbReference>
<dbReference type="PANTHER" id="PTHR43069:SF2">
    <property type="entry name" value="FUMARYLACETOACETASE"/>
    <property type="match status" value="1"/>
</dbReference>
<keyword evidence="2" id="KW-0460">Magnesium</keyword>
<gene>
    <name evidence="5" type="ORF">ANCCAN_26118</name>
</gene>
<evidence type="ECO:0000256" key="1">
    <source>
        <dbReference type="PROSITE-ProRule" id="PRU00042"/>
    </source>
</evidence>
<accession>A0A368F7R8</accession>
<keyword evidence="2" id="KW-0106">Calcium</keyword>
<keyword evidence="5" id="KW-0969">Cilium</keyword>
<comment type="catalytic activity">
    <reaction evidence="2">
        <text>4-fumarylacetoacetate + H2O = acetoacetate + fumarate + H(+)</text>
        <dbReference type="Rhea" id="RHEA:10244"/>
        <dbReference type="ChEBI" id="CHEBI:13705"/>
        <dbReference type="ChEBI" id="CHEBI:15377"/>
        <dbReference type="ChEBI" id="CHEBI:15378"/>
        <dbReference type="ChEBI" id="CHEBI:18034"/>
        <dbReference type="ChEBI" id="CHEBI:29806"/>
        <dbReference type="EC" id="3.7.1.2"/>
    </reaction>
</comment>
<dbReference type="GO" id="GO:0006572">
    <property type="term" value="P:L-tyrosine catabolic process"/>
    <property type="evidence" value="ECO:0007669"/>
    <property type="project" value="UniProtKB-UniRule"/>
</dbReference>
<organism evidence="5 6">
    <name type="scientific">Ancylostoma caninum</name>
    <name type="common">Dog hookworm</name>
    <dbReference type="NCBI Taxonomy" id="29170"/>
    <lineage>
        <taxon>Eukaryota</taxon>
        <taxon>Metazoa</taxon>
        <taxon>Ecdysozoa</taxon>
        <taxon>Nematoda</taxon>
        <taxon>Chromadorea</taxon>
        <taxon>Rhabditida</taxon>
        <taxon>Rhabditina</taxon>
        <taxon>Rhabditomorpha</taxon>
        <taxon>Strongyloidea</taxon>
        <taxon>Ancylostomatidae</taxon>
        <taxon>Ancylostomatinae</taxon>
        <taxon>Ancylostoma</taxon>
    </lineage>
</organism>
<keyword evidence="6" id="KW-1185">Reference proteome</keyword>
<dbReference type="GO" id="GO:0008270">
    <property type="term" value="F:zinc ion binding"/>
    <property type="evidence" value="ECO:0007669"/>
    <property type="project" value="UniProtKB-KW"/>
</dbReference>
<protein>
    <recommendedName>
        <fullName evidence="2">Fumarylacetoacetase</fullName>
        <ecNumber evidence="2">3.7.1.2</ecNumber>
    </recommendedName>
    <alternativeName>
        <fullName evidence="2">Fumarylacetoacetate hydrolase</fullName>
    </alternativeName>
</protein>
<dbReference type="PANTHER" id="PTHR43069">
    <property type="entry name" value="FUMARYLACETOACETASE"/>
    <property type="match status" value="1"/>
</dbReference>